<comment type="function">
    <text evidence="11">F(1)F(0) ATP synthase produces ATP from ADP in the presence of a proton or sodium gradient. F-type ATPases consist of two structural domains, F(1) containing the extramembraneous catalytic core and F(0) containing the membrane proton channel, linked together by a central stalk and a peripheral stalk. During catalysis, ATP synthesis in the catalytic domain of F(1) is coupled via a rotary mechanism of the central stalk subunits to proton translocation.</text>
</comment>
<dbReference type="InterPro" id="IPR035921">
    <property type="entry name" value="F/V-ATP_Csub_sf"/>
</dbReference>
<dbReference type="AlphaFoldDB" id="A0A7X2N464"/>
<dbReference type="HAMAP" id="MF_01396">
    <property type="entry name" value="ATP_synth_c_bact"/>
    <property type="match status" value="1"/>
</dbReference>
<keyword evidence="10 11" id="KW-0472">Membrane</keyword>
<keyword evidence="8 11" id="KW-0406">Ion transport</keyword>
<dbReference type="GO" id="GO:0033177">
    <property type="term" value="C:proton-transporting two-sector ATPase complex, proton-transporting domain"/>
    <property type="evidence" value="ECO:0007669"/>
    <property type="project" value="InterPro"/>
</dbReference>
<keyword evidence="9 11" id="KW-0446">Lipid-binding</keyword>
<keyword evidence="4 11" id="KW-0138">CF(0)</keyword>
<evidence type="ECO:0000256" key="3">
    <source>
        <dbReference type="ARBA" id="ARBA00022448"/>
    </source>
</evidence>
<evidence type="ECO:0000256" key="8">
    <source>
        <dbReference type="ARBA" id="ARBA00023065"/>
    </source>
</evidence>
<keyword evidence="6 11" id="KW-0375">Hydrogen ion transport</keyword>
<dbReference type="Proteomes" id="UP000470082">
    <property type="component" value="Unassembled WGS sequence"/>
</dbReference>
<keyword evidence="14" id="KW-1185">Reference proteome</keyword>
<dbReference type="Gene3D" id="1.20.20.10">
    <property type="entry name" value="F1F0 ATP synthase subunit C"/>
    <property type="match status" value="1"/>
</dbReference>
<sequence length="124" mass="13186">MEKSVNQVIKRQKPREELYMKSLMKSAFSSVCGCSILFLNTLSCFASESSIVADKAMPAAIVIGIAAAAGAISMGWAISKASEGVSRQPEASGKIQTILMLGLVFIETAIIYALIVAILIIFVL</sequence>
<accession>A0A7X2N464</accession>
<dbReference type="EMBL" id="VUMM01000011">
    <property type="protein sequence ID" value="MSS01703.1"/>
    <property type="molecule type" value="Genomic_DNA"/>
</dbReference>
<evidence type="ECO:0000256" key="9">
    <source>
        <dbReference type="ARBA" id="ARBA00023121"/>
    </source>
</evidence>
<evidence type="ECO:0000256" key="4">
    <source>
        <dbReference type="ARBA" id="ARBA00022547"/>
    </source>
</evidence>
<name>A0A7X2N464_9FIRM</name>
<evidence type="ECO:0000256" key="11">
    <source>
        <dbReference type="HAMAP-Rule" id="MF_01396"/>
    </source>
</evidence>
<dbReference type="GO" id="GO:0005886">
    <property type="term" value="C:plasma membrane"/>
    <property type="evidence" value="ECO:0007669"/>
    <property type="project" value="UniProtKB-SubCell"/>
</dbReference>
<evidence type="ECO:0000259" key="12">
    <source>
        <dbReference type="Pfam" id="PF00137"/>
    </source>
</evidence>
<gene>
    <name evidence="11" type="primary">atpE</name>
    <name evidence="13" type="ORF">FYJ50_06280</name>
</gene>
<dbReference type="PRINTS" id="PR00124">
    <property type="entry name" value="ATPASEC"/>
</dbReference>
<dbReference type="Pfam" id="PF00137">
    <property type="entry name" value="ATP-synt_C"/>
    <property type="match status" value="1"/>
</dbReference>
<evidence type="ECO:0000256" key="7">
    <source>
        <dbReference type="ARBA" id="ARBA00022989"/>
    </source>
</evidence>
<dbReference type="GO" id="GO:0008289">
    <property type="term" value="F:lipid binding"/>
    <property type="evidence" value="ECO:0007669"/>
    <property type="project" value="UniProtKB-KW"/>
</dbReference>
<feature type="transmembrane region" description="Helical" evidence="11">
    <location>
        <begin position="56"/>
        <end position="78"/>
    </location>
</feature>
<comment type="function">
    <text evidence="11">Key component of the F(0) channel; it plays a direct role in translocation across the membrane. A homomeric c-ring of between 10-14 subunits forms the central stalk rotor element with the F(1) delta and epsilon subunits.</text>
</comment>
<dbReference type="PROSITE" id="PS00605">
    <property type="entry name" value="ATPASE_C"/>
    <property type="match status" value="1"/>
</dbReference>
<keyword evidence="7 11" id="KW-1133">Transmembrane helix</keyword>
<evidence type="ECO:0000256" key="6">
    <source>
        <dbReference type="ARBA" id="ARBA00022781"/>
    </source>
</evidence>
<evidence type="ECO:0000256" key="10">
    <source>
        <dbReference type="ARBA" id="ARBA00023136"/>
    </source>
</evidence>
<dbReference type="InterPro" id="IPR020537">
    <property type="entry name" value="ATP_synth_F0_csu_DDCD_BS"/>
</dbReference>
<evidence type="ECO:0000256" key="5">
    <source>
        <dbReference type="ARBA" id="ARBA00022692"/>
    </source>
</evidence>
<feature type="domain" description="V-ATPase proteolipid subunit C-like" evidence="12">
    <location>
        <begin position="59"/>
        <end position="120"/>
    </location>
</feature>
<comment type="subcellular location">
    <subcellularLocation>
        <location evidence="11">Cell membrane</location>
        <topology evidence="11">Multi-pass membrane protein</topology>
    </subcellularLocation>
    <subcellularLocation>
        <location evidence="1">Membrane</location>
        <topology evidence="1">Multi-pass membrane protein</topology>
    </subcellularLocation>
</comment>
<organism evidence="13 14">
    <name type="scientific">Floccifex porci</name>
    <dbReference type="NCBI Taxonomy" id="2606629"/>
    <lineage>
        <taxon>Bacteria</taxon>
        <taxon>Bacillati</taxon>
        <taxon>Bacillota</taxon>
        <taxon>Erysipelotrichia</taxon>
        <taxon>Erysipelotrichales</taxon>
        <taxon>Erysipelotrichaceae</taxon>
        <taxon>Floccifex</taxon>
    </lineage>
</organism>
<dbReference type="InterPro" id="IPR038662">
    <property type="entry name" value="ATP_synth_F0_csu_sf"/>
</dbReference>
<evidence type="ECO:0000313" key="13">
    <source>
        <dbReference type="EMBL" id="MSS01703.1"/>
    </source>
</evidence>
<evidence type="ECO:0000256" key="2">
    <source>
        <dbReference type="ARBA" id="ARBA00006704"/>
    </source>
</evidence>
<evidence type="ECO:0000256" key="1">
    <source>
        <dbReference type="ARBA" id="ARBA00004141"/>
    </source>
</evidence>
<reference evidence="13 14" key="1">
    <citation type="submission" date="2019-08" db="EMBL/GenBank/DDBJ databases">
        <title>In-depth cultivation of the pig gut microbiome towards novel bacterial diversity and tailored functional studies.</title>
        <authorList>
            <person name="Wylensek D."/>
            <person name="Hitch T.C.A."/>
            <person name="Clavel T."/>
        </authorList>
    </citation>
    <scope>NUCLEOTIDE SEQUENCE [LARGE SCALE GENOMIC DNA]</scope>
    <source>
        <strain evidence="13 14">LKV-178-WT-2G</strain>
    </source>
</reference>
<keyword evidence="3 11" id="KW-0813">Transport</keyword>
<keyword evidence="11" id="KW-1003">Cell membrane</keyword>
<protein>
    <recommendedName>
        <fullName evidence="11">ATP synthase subunit c</fullName>
    </recommendedName>
    <alternativeName>
        <fullName evidence="11">ATP synthase F(0) sector subunit c</fullName>
    </alternativeName>
    <alternativeName>
        <fullName evidence="11">F-type ATPase subunit c</fullName>
        <shortName evidence="11">F-ATPase subunit c</shortName>
    </alternativeName>
    <alternativeName>
        <fullName evidence="11">Lipid-binding protein</fullName>
    </alternativeName>
</protein>
<dbReference type="CDD" id="cd18121">
    <property type="entry name" value="ATP-synt_Fo_c"/>
    <property type="match status" value="1"/>
</dbReference>
<comment type="similarity">
    <text evidence="2 11">Belongs to the ATPase C chain family.</text>
</comment>
<comment type="caution">
    <text evidence="13">The sequence shown here is derived from an EMBL/GenBank/DDBJ whole genome shotgun (WGS) entry which is preliminary data.</text>
</comment>
<proteinExistence type="inferred from homology"/>
<keyword evidence="11" id="KW-0066">ATP synthesis</keyword>
<keyword evidence="5 11" id="KW-0812">Transmembrane</keyword>
<dbReference type="InterPro" id="IPR000454">
    <property type="entry name" value="ATP_synth_F0_csu"/>
</dbReference>
<evidence type="ECO:0000313" key="14">
    <source>
        <dbReference type="Proteomes" id="UP000470082"/>
    </source>
</evidence>
<feature type="transmembrane region" description="Helical" evidence="11">
    <location>
        <begin position="98"/>
        <end position="123"/>
    </location>
</feature>
<feature type="site" description="Reversibly protonated during proton transport" evidence="11">
    <location>
        <position position="107"/>
    </location>
</feature>
<dbReference type="GO" id="GO:0045259">
    <property type="term" value="C:proton-transporting ATP synthase complex"/>
    <property type="evidence" value="ECO:0007669"/>
    <property type="project" value="UniProtKB-KW"/>
</dbReference>
<dbReference type="SUPFAM" id="SSF81333">
    <property type="entry name" value="F1F0 ATP synthase subunit C"/>
    <property type="match status" value="1"/>
</dbReference>
<dbReference type="GO" id="GO:0046933">
    <property type="term" value="F:proton-transporting ATP synthase activity, rotational mechanism"/>
    <property type="evidence" value="ECO:0007669"/>
    <property type="project" value="UniProtKB-UniRule"/>
</dbReference>
<dbReference type="InterPro" id="IPR002379">
    <property type="entry name" value="ATPase_proteolipid_c-like_dom"/>
</dbReference>